<evidence type="ECO:0000256" key="1">
    <source>
        <dbReference type="SAM" id="Coils"/>
    </source>
</evidence>
<proteinExistence type="predicted"/>
<name>A0A6A6LAX6_HEVBR</name>
<reference evidence="2 3" key="1">
    <citation type="journal article" date="2020" name="Mol. Plant">
        <title>The Chromosome-Based Rubber Tree Genome Provides New Insights into Spurge Genome Evolution and Rubber Biosynthesis.</title>
        <authorList>
            <person name="Liu J."/>
            <person name="Shi C."/>
            <person name="Shi C.C."/>
            <person name="Li W."/>
            <person name="Zhang Q.J."/>
            <person name="Zhang Y."/>
            <person name="Li K."/>
            <person name="Lu H.F."/>
            <person name="Shi C."/>
            <person name="Zhu S.T."/>
            <person name="Xiao Z.Y."/>
            <person name="Nan H."/>
            <person name="Yue Y."/>
            <person name="Zhu X.G."/>
            <person name="Wu Y."/>
            <person name="Hong X.N."/>
            <person name="Fan G.Y."/>
            <person name="Tong Y."/>
            <person name="Zhang D."/>
            <person name="Mao C.L."/>
            <person name="Liu Y.L."/>
            <person name="Hao S.J."/>
            <person name="Liu W.Q."/>
            <person name="Lv M.Q."/>
            <person name="Zhang H.B."/>
            <person name="Liu Y."/>
            <person name="Hu-Tang G.R."/>
            <person name="Wang J.P."/>
            <person name="Wang J.H."/>
            <person name="Sun Y.H."/>
            <person name="Ni S.B."/>
            <person name="Chen W.B."/>
            <person name="Zhang X.C."/>
            <person name="Jiao Y.N."/>
            <person name="Eichler E.E."/>
            <person name="Li G.H."/>
            <person name="Liu X."/>
            <person name="Gao L.Z."/>
        </authorList>
    </citation>
    <scope>NUCLEOTIDE SEQUENCE [LARGE SCALE GENOMIC DNA]</scope>
    <source>
        <strain evidence="3">cv. GT1</strain>
        <tissue evidence="2">Leaf</tissue>
    </source>
</reference>
<dbReference type="InterPro" id="IPR016197">
    <property type="entry name" value="Chromo-like_dom_sf"/>
</dbReference>
<organism evidence="2 3">
    <name type="scientific">Hevea brasiliensis</name>
    <name type="common">Para rubber tree</name>
    <name type="synonym">Siphonia brasiliensis</name>
    <dbReference type="NCBI Taxonomy" id="3981"/>
    <lineage>
        <taxon>Eukaryota</taxon>
        <taxon>Viridiplantae</taxon>
        <taxon>Streptophyta</taxon>
        <taxon>Embryophyta</taxon>
        <taxon>Tracheophyta</taxon>
        <taxon>Spermatophyta</taxon>
        <taxon>Magnoliopsida</taxon>
        <taxon>eudicotyledons</taxon>
        <taxon>Gunneridae</taxon>
        <taxon>Pentapetalae</taxon>
        <taxon>rosids</taxon>
        <taxon>fabids</taxon>
        <taxon>Malpighiales</taxon>
        <taxon>Euphorbiaceae</taxon>
        <taxon>Crotonoideae</taxon>
        <taxon>Micrandreae</taxon>
        <taxon>Hevea</taxon>
    </lineage>
</organism>
<dbReference type="AlphaFoldDB" id="A0A6A6LAX6"/>
<sequence>MVVTATMVEPEKVLNWHRITVDQYPVIQILIQWKGKPVEEATWMNWLISRTSFLPSTLRTSSKNSVVDIKKTIQILSTEIEGIFQKSPPEYENRSLFGEAAKMLDELKQLHAALDASEVKLRNELNNWRAFKQVAVKKATNGNFAESHIRTEGKSFGSDGWDEEYREQVHGMFAESHICTDG</sequence>
<dbReference type="Proteomes" id="UP000467840">
    <property type="component" value="Chromosome 1"/>
</dbReference>
<dbReference type="SUPFAM" id="SSF54160">
    <property type="entry name" value="Chromo domain-like"/>
    <property type="match status" value="1"/>
</dbReference>
<keyword evidence="1" id="KW-0175">Coiled coil</keyword>
<evidence type="ECO:0000313" key="2">
    <source>
        <dbReference type="EMBL" id="KAF2298174.1"/>
    </source>
</evidence>
<feature type="coiled-coil region" evidence="1">
    <location>
        <begin position="100"/>
        <end position="127"/>
    </location>
</feature>
<evidence type="ECO:0000313" key="3">
    <source>
        <dbReference type="Proteomes" id="UP000467840"/>
    </source>
</evidence>
<keyword evidence="3" id="KW-1185">Reference proteome</keyword>
<comment type="caution">
    <text evidence="2">The sequence shown here is derived from an EMBL/GenBank/DDBJ whole genome shotgun (WGS) entry which is preliminary data.</text>
</comment>
<protein>
    <submittedName>
        <fullName evidence="2">Uncharacterized protein</fullName>
    </submittedName>
</protein>
<gene>
    <name evidence="2" type="ORF">GH714_016760</name>
</gene>
<accession>A0A6A6LAX6</accession>
<dbReference type="EMBL" id="JAAGAX010000011">
    <property type="protein sequence ID" value="KAF2298174.1"/>
    <property type="molecule type" value="Genomic_DNA"/>
</dbReference>